<evidence type="ECO:0000256" key="11">
    <source>
        <dbReference type="ARBA" id="ARBA00023128"/>
    </source>
</evidence>
<sequence>MAKVFEYAEVAQHNSAESCWVILYGDVYDVTRFIPEHPGGSKVILQLAGSDATEEYDPIHPPGILEENLKPEDKLGKIDPDSLPKEEKTAVETGDAEDDGPVDLESILNLDEIEEVATKKIPYRGWAYYYSASDDLTSKAFNGAVYRQILLRPRVFVDCVACDTSTSFLGHSVKLPIYVSPAAMARLAHPDGEWGIAQACEKFGAMQIISHNASMTPEQIIADAQPGQVFGWQLYVQNERAKSEAMLARVNQLDAIKFICLTLDAPVPGKREHDERGRNVGSNLPVRAAVQGNASVSKTSPEAKTPKLAGVGQSLFFGTAADLSWRSTLPWLAKHTTKPIVLKGIQTHEDAYLASCYAPQVKAVILSNHGGRALNTAPPAVHTLLELRKYCPEVLDRVEVWVDGGIKRGTDVVKALCLGARGVGIGRAALFGLGAGGKEGVERVLESELSIYFSIHPSIHSSTSTTQKATHHTRPYPANPPPVLKAETETCMRLLGVERVEQLGMQHINTRAVERDIYDGPSLARAAVEHAAAKGTTTATAKAKL</sequence>
<organism evidence="18 19">
    <name type="scientific">Didymella rabiei</name>
    <name type="common">Chickpea ascochyta blight fungus</name>
    <name type="synonym">Mycosphaerella rabiei</name>
    <dbReference type="NCBI Taxonomy" id="5454"/>
    <lineage>
        <taxon>Eukaryota</taxon>
        <taxon>Fungi</taxon>
        <taxon>Dikarya</taxon>
        <taxon>Ascomycota</taxon>
        <taxon>Pezizomycotina</taxon>
        <taxon>Dothideomycetes</taxon>
        <taxon>Pleosporomycetidae</taxon>
        <taxon>Pleosporales</taxon>
        <taxon>Pleosporineae</taxon>
        <taxon>Didymellaceae</taxon>
        <taxon>Ascochyta</taxon>
    </lineage>
</organism>
<keyword evidence="8" id="KW-0479">Metal-binding</keyword>
<dbReference type="Proteomes" id="UP000076837">
    <property type="component" value="Unassembled WGS sequence"/>
</dbReference>
<dbReference type="InterPro" id="IPR036400">
    <property type="entry name" value="Cyt_B5-like_heme/steroid_sf"/>
</dbReference>
<keyword evidence="5" id="KW-0349">Heme</keyword>
<comment type="cofactor">
    <cofactor evidence="2">
        <name>heme b</name>
        <dbReference type="ChEBI" id="CHEBI:60344"/>
    </cofactor>
</comment>
<dbReference type="GO" id="GO:0046872">
    <property type="term" value="F:metal ion binding"/>
    <property type="evidence" value="ECO:0007669"/>
    <property type="project" value="UniProtKB-KW"/>
</dbReference>
<evidence type="ECO:0000256" key="8">
    <source>
        <dbReference type="ARBA" id="ARBA00022723"/>
    </source>
</evidence>
<evidence type="ECO:0000256" key="14">
    <source>
        <dbReference type="ARBA" id="ARBA00061589"/>
    </source>
</evidence>
<keyword evidence="19" id="KW-1185">Reference proteome</keyword>
<keyword evidence="10" id="KW-0408">Iron</keyword>
<accession>A0A163K141</accession>
<comment type="cofactor">
    <cofactor evidence="1">
        <name>FMN</name>
        <dbReference type="ChEBI" id="CHEBI:58210"/>
    </cofactor>
</comment>
<dbReference type="FunFam" id="3.20.20.70:FF:000062">
    <property type="entry name" value="Cytochrome b2, mitochondrial, putative"/>
    <property type="match status" value="1"/>
</dbReference>
<dbReference type="Gene3D" id="3.20.20.70">
    <property type="entry name" value="Aldolase class I"/>
    <property type="match status" value="1"/>
</dbReference>
<dbReference type="InterPro" id="IPR013785">
    <property type="entry name" value="Aldolase_TIM"/>
</dbReference>
<evidence type="ECO:0000256" key="17">
    <source>
        <dbReference type="SAM" id="MobiDB-lite"/>
    </source>
</evidence>
<evidence type="ECO:0000256" key="1">
    <source>
        <dbReference type="ARBA" id="ARBA00001917"/>
    </source>
</evidence>
<dbReference type="PROSITE" id="PS51349">
    <property type="entry name" value="FMN_HYDROXY_ACID_DH_2"/>
    <property type="match status" value="1"/>
</dbReference>
<evidence type="ECO:0000256" key="12">
    <source>
        <dbReference type="ARBA" id="ARBA00052399"/>
    </source>
</evidence>
<dbReference type="FunFam" id="3.10.120.10:FF:000012">
    <property type="entry name" value="Mitochondrial cytochrome b2, putative"/>
    <property type="match status" value="1"/>
</dbReference>
<keyword evidence="6" id="KW-0285">Flavoprotein</keyword>
<dbReference type="PANTHER" id="PTHR10578">
    <property type="entry name" value="S -2-HYDROXY-ACID OXIDASE-RELATED"/>
    <property type="match status" value="1"/>
</dbReference>
<dbReference type="SUPFAM" id="SSF51395">
    <property type="entry name" value="FMN-linked oxidoreductases"/>
    <property type="match status" value="1"/>
</dbReference>
<evidence type="ECO:0000256" key="3">
    <source>
        <dbReference type="ARBA" id="ARBA00004569"/>
    </source>
</evidence>
<evidence type="ECO:0000256" key="16">
    <source>
        <dbReference type="ARBA" id="ARBA00068515"/>
    </source>
</evidence>
<dbReference type="PROSITE" id="PS00191">
    <property type="entry name" value="CYTOCHROME_B5_1"/>
    <property type="match status" value="1"/>
</dbReference>
<evidence type="ECO:0000256" key="5">
    <source>
        <dbReference type="ARBA" id="ARBA00022617"/>
    </source>
</evidence>
<evidence type="ECO:0000256" key="6">
    <source>
        <dbReference type="ARBA" id="ARBA00022630"/>
    </source>
</evidence>
<dbReference type="Gene3D" id="3.10.120.10">
    <property type="entry name" value="Cytochrome b5-like heme/steroid binding domain"/>
    <property type="match status" value="1"/>
</dbReference>
<dbReference type="Pfam" id="PF00173">
    <property type="entry name" value="Cyt-b5"/>
    <property type="match status" value="1"/>
</dbReference>
<dbReference type="OrthoDB" id="1925334at2759"/>
<evidence type="ECO:0000313" key="19">
    <source>
        <dbReference type="Proteomes" id="UP000076837"/>
    </source>
</evidence>
<dbReference type="GO" id="GO:0020037">
    <property type="term" value="F:heme binding"/>
    <property type="evidence" value="ECO:0007669"/>
    <property type="project" value="InterPro"/>
</dbReference>
<feature type="region of interest" description="Disordered" evidence="17">
    <location>
        <begin position="462"/>
        <end position="482"/>
    </location>
</feature>
<keyword evidence="9" id="KW-0560">Oxidoreductase</keyword>
<dbReference type="InterPro" id="IPR001199">
    <property type="entry name" value="Cyt_B5-like_heme/steroid-bd"/>
</dbReference>
<feature type="region of interest" description="Disordered" evidence="17">
    <location>
        <begin position="75"/>
        <end position="102"/>
    </location>
</feature>
<reference evidence="18 19" key="1">
    <citation type="journal article" date="2016" name="Sci. Rep.">
        <title>Draft genome sequencing and secretome analysis of fungal phytopathogen Ascochyta rabiei provides insight into the necrotrophic effector repertoire.</title>
        <authorList>
            <person name="Verma S."/>
            <person name="Gazara R.K."/>
            <person name="Nizam S."/>
            <person name="Parween S."/>
            <person name="Chattopadhyay D."/>
            <person name="Verma P.K."/>
        </authorList>
    </citation>
    <scope>NUCLEOTIDE SEQUENCE [LARGE SCALE GENOMIC DNA]</scope>
    <source>
        <strain evidence="18 19">ArDII</strain>
    </source>
</reference>
<keyword evidence="11" id="KW-0496">Mitochondrion</keyword>
<dbReference type="Pfam" id="PF01070">
    <property type="entry name" value="FMN_dh"/>
    <property type="match status" value="1"/>
</dbReference>
<dbReference type="AlphaFoldDB" id="A0A163K141"/>
<dbReference type="EC" id="1.1.2.3" evidence="15"/>
<evidence type="ECO:0000256" key="10">
    <source>
        <dbReference type="ARBA" id="ARBA00023004"/>
    </source>
</evidence>
<protein>
    <recommendedName>
        <fullName evidence="16">L-lactate dehydrogenase (cytochrome)</fullName>
        <ecNumber evidence="15">1.1.2.3</ecNumber>
    </recommendedName>
</protein>
<evidence type="ECO:0000256" key="4">
    <source>
        <dbReference type="ARBA" id="ARBA00011881"/>
    </source>
</evidence>
<comment type="subcellular location">
    <subcellularLocation>
        <location evidence="3">Mitochondrion intermembrane space</location>
    </subcellularLocation>
</comment>
<evidence type="ECO:0000313" key="18">
    <source>
        <dbReference type="EMBL" id="KZM26713.1"/>
    </source>
</evidence>
<comment type="catalytic activity">
    <reaction evidence="12">
        <text>(S)-lactate + 2 Fe(III)-[cytochrome c] = 2 Fe(II)-[cytochrome c] + pyruvate + 2 H(+)</text>
        <dbReference type="Rhea" id="RHEA:19909"/>
        <dbReference type="Rhea" id="RHEA-COMP:10350"/>
        <dbReference type="Rhea" id="RHEA-COMP:14399"/>
        <dbReference type="ChEBI" id="CHEBI:15361"/>
        <dbReference type="ChEBI" id="CHEBI:15378"/>
        <dbReference type="ChEBI" id="CHEBI:16651"/>
        <dbReference type="ChEBI" id="CHEBI:29033"/>
        <dbReference type="ChEBI" id="CHEBI:29034"/>
        <dbReference type="EC" id="1.1.2.3"/>
    </reaction>
    <physiologicalReaction direction="left-to-right" evidence="12">
        <dbReference type="Rhea" id="RHEA:19910"/>
    </physiologicalReaction>
</comment>
<evidence type="ECO:0000256" key="15">
    <source>
        <dbReference type="ARBA" id="ARBA00066458"/>
    </source>
</evidence>
<evidence type="ECO:0000256" key="13">
    <source>
        <dbReference type="ARBA" id="ARBA00061137"/>
    </source>
</evidence>
<gene>
    <name evidence="18" type="ORF">ST47_g2161</name>
</gene>
<evidence type="ECO:0000256" key="2">
    <source>
        <dbReference type="ARBA" id="ARBA00001970"/>
    </source>
</evidence>
<dbReference type="InterPro" id="IPR000262">
    <property type="entry name" value="FMN-dep_DH"/>
</dbReference>
<keyword evidence="7" id="KW-0288">FMN</keyword>
<dbReference type="InterPro" id="IPR018506">
    <property type="entry name" value="Cyt_B5_heme-BS"/>
</dbReference>
<dbReference type="InterPro" id="IPR037396">
    <property type="entry name" value="FMN_HAD"/>
</dbReference>
<dbReference type="GO" id="GO:0004460">
    <property type="term" value="F:L-lactate dehydrogenase (cytochrome) activity"/>
    <property type="evidence" value="ECO:0007669"/>
    <property type="project" value="UniProtKB-EC"/>
</dbReference>
<comment type="caution">
    <text evidence="18">The sequence shown here is derived from an EMBL/GenBank/DDBJ whole genome shotgun (WGS) entry which is preliminary data.</text>
</comment>
<name>A0A163K141_DIDRA</name>
<comment type="similarity">
    <text evidence="13">In the C-terminal section; belongs to the FMN-dependent alpha-hydroxy acid dehydrogenase family.</text>
</comment>
<dbReference type="SUPFAM" id="SSF55856">
    <property type="entry name" value="Cytochrome b5-like heme/steroid binding domain"/>
    <property type="match status" value="1"/>
</dbReference>
<feature type="compositionally biased region" description="Basic and acidic residues" evidence="17">
    <location>
        <begin position="75"/>
        <end position="90"/>
    </location>
</feature>
<dbReference type="SMART" id="SM01117">
    <property type="entry name" value="Cyt-b5"/>
    <property type="match status" value="1"/>
</dbReference>
<dbReference type="PANTHER" id="PTHR10578:SF82">
    <property type="entry name" value="CYTOCHROME B2, PUTATIVE (AFU_ORTHOLOGUE AFUA_1G07200)-RELATED"/>
    <property type="match status" value="1"/>
</dbReference>
<dbReference type="PRINTS" id="PR00363">
    <property type="entry name" value="CYTOCHROMEB5"/>
</dbReference>
<comment type="subunit">
    <text evidence="4">Homotetramer.</text>
</comment>
<dbReference type="GO" id="GO:0005758">
    <property type="term" value="C:mitochondrial intermembrane space"/>
    <property type="evidence" value="ECO:0007669"/>
    <property type="project" value="UniProtKB-SubCell"/>
</dbReference>
<dbReference type="EMBL" id="JYNV01000101">
    <property type="protein sequence ID" value="KZM26713.1"/>
    <property type="molecule type" value="Genomic_DNA"/>
</dbReference>
<proteinExistence type="inferred from homology"/>
<evidence type="ECO:0000256" key="7">
    <source>
        <dbReference type="ARBA" id="ARBA00022643"/>
    </source>
</evidence>
<dbReference type="PROSITE" id="PS50255">
    <property type="entry name" value="CYTOCHROME_B5_2"/>
    <property type="match status" value="1"/>
</dbReference>
<dbReference type="STRING" id="5454.A0A163K141"/>
<evidence type="ECO:0000256" key="9">
    <source>
        <dbReference type="ARBA" id="ARBA00023002"/>
    </source>
</evidence>
<comment type="similarity">
    <text evidence="14">In the N-terminal section; belongs to the cytochrome b5 family.</text>
</comment>